<proteinExistence type="predicted"/>
<dbReference type="PANTHER" id="PTHR42713:SF2">
    <property type="entry name" value="TWO-COMPONENT SENSOR KINASE YESM"/>
    <property type="match status" value="1"/>
</dbReference>
<comment type="caution">
    <text evidence="17">The sequence shown here is derived from an EMBL/GenBank/DDBJ whole genome shotgun (WGS) entry which is preliminary data.</text>
</comment>
<evidence type="ECO:0000256" key="11">
    <source>
        <dbReference type="ARBA" id="ARBA00022989"/>
    </source>
</evidence>
<protein>
    <recommendedName>
        <fullName evidence="3">histidine kinase</fullName>
        <ecNumber evidence="3">2.7.13.3</ecNumber>
    </recommendedName>
</protein>
<dbReference type="Pfam" id="PF02743">
    <property type="entry name" value="dCache_1"/>
    <property type="match status" value="1"/>
</dbReference>
<comment type="subcellular location">
    <subcellularLocation>
        <location evidence="2">Cell membrane</location>
        <topology evidence="2">Multi-pass membrane protein</topology>
    </subcellularLocation>
</comment>
<evidence type="ECO:0000256" key="10">
    <source>
        <dbReference type="ARBA" id="ARBA00022840"/>
    </source>
</evidence>
<keyword evidence="13 14" id="KW-0472">Membrane</keyword>
<dbReference type="InterPro" id="IPR033479">
    <property type="entry name" value="dCache_1"/>
</dbReference>
<dbReference type="CDD" id="cd18773">
    <property type="entry name" value="PDC1_HK_sensor"/>
    <property type="match status" value="1"/>
</dbReference>
<dbReference type="InterPro" id="IPR010559">
    <property type="entry name" value="Sig_transdc_His_kin_internal"/>
</dbReference>
<evidence type="ECO:0000256" key="4">
    <source>
        <dbReference type="ARBA" id="ARBA00022475"/>
    </source>
</evidence>
<keyword evidence="11 14" id="KW-1133">Transmembrane helix</keyword>
<keyword evidence="8" id="KW-0547">Nucleotide-binding</keyword>
<evidence type="ECO:0000256" key="12">
    <source>
        <dbReference type="ARBA" id="ARBA00023012"/>
    </source>
</evidence>
<dbReference type="PROSITE" id="PS50885">
    <property type="entry name" value="HAMP"/>
    <property type="match status" value="1"/>
</dbReference>
<evidence type="ECO:0000256" key="7">
    <source>
        <dbReference type="ARBA" id="ARBA00022692"/>
    </source>
</evidence>
<evidence type="ECO:0000256" key="6">
    <source>
        <dbReference type="ARBA" id="ARBA00022679"/>
    </source>
</evidence>
<dbReference type="GO" id="GO:0004673">
    <property type="term" value="F:protein histidine kinase activity"/>
    <property type="evidence" value="ECO:0007669"/>
    <property type="project" value="UniProtKB-EC"/>
</dbReference>
<comment type="catalytic activity">
    <reaction evidence="1">
        <text>ATP + protein L-histidine = ADP + protein N-phospho-L-histidine.</text>
        <dbReference type="EC" id="2.7.13.3"/>
    </reaction>
</comment>
<evidence type="ECO:0000313" key="17">
    <source>
        <dbReference type="EMBL" id="MFB9760744.1"/>
    </source>
</evidence>
<dbReference type="RefSeq" id="WP_379951056.1">
    <property type="nucleotide sequence ID" value="NZ_JBHMAF010000167.1"/>
</dbReference>
<keyword evidence="18" id="KW-1185">Reference proteome</keyword>
<name>A0ABV5WJF1_9BACI</name>
<dbReference type="SUPFAM" id="SSF55874">
    <property type="entry name" value="ATPase domain of HSP90 chaperone/DNA topoisomerase II/histidine kinase"/>
    <property type="match status" value="1"/>
</dbReference>
<sequence length="591" mass="67191">MNNLPIRYKLISLLLVISILPSMGLGFLTGWTVERIIERQVTQNTFQLIGQVNKTLEFYASNMQNISYLISFNPEIKRFLEENDERQGPEINNKYSTLQFLQGFTTLYPEIAGILVVNKNGAYISNEMYARSSKSLTEESWYQEAIRNAGISKFIGHPVNRNVTSHANYKDNEVVSVVRAILDPDTQQVQGVVLIDLKLRVIAEATKDARLGKSGYLTVIDENGKNIYSPTQSFIDKIPIQWLREAASGTFSKEVNGNELQFIYQNSSFTNWTTVGVFSSDESALEVKEVHFYVISFVFFVCLFGIGASYYLSYSMARPIGQLMSFMQKAEAGNLMIRYEGDRQDEIGLLGRSFNNMLTQINKLIVLAELQERQKREAELRSLQAHIKPHFLYNTLDTINWMARKKGAEDIAEVVESLSRLFRIGLSKGNDIIPFMEEIEHICSYLKIQKARYKDKLNYTLAIAPDIQDIFVLKLVLQPIVENAIYHGIKERRGPGHILIEAKEDNEQLMIRVTDDGSGMPNEILYALRKRLATALNMDEENREIKNLGYGMMNVQARIKLTFGDAYGLAIDSEKGEGTTVTAILPIIREK</sequence>
<evidence type="ECO:0000259" key="15">
    <source>
        <dbReference type="PROSITE" id="PS50109"/>
    </source>
</evidence>
<keyword evidence="6 17" id="KW-0808">Transferase</keyword>
<feature type="domain" description="HAMP" evidence="16">
    <location>
        <begin position="314"/>
        <end position="366"/>
    </location>
</feature>
<evidence type="ECO:0000313" key="18">
    <source>
        <dbReference type="Proteomes" id="UP001589609"/>
    </source>
</evidence>
<dbReference type="Pfam" id="PF06580">
    <property type="entry name" value="His_kinase"/>
    <property type="match status" value="1"/>
</dbReference>
<keyword evidence="12" id="KW-0902">Two-component regulatory system</keyword>
<evidence type="ECO:0000256" key="5">
    <source>
        <dbReference type="ARBA" id="ARBA00022553"/>
    </source>
</evidence>
<dbReference type="EMBL" id="JBHMAF010000167">
    <property type="protein sequence ID" value="MFB9760744.1"/>
    <property type="molecule type" value="Genomic_DNA"/>
</dbReference>
<dbReference type="InterPro" id="IPR005467">
    <property type="entry name" value="His_kinase_dom"/>
</dbReference>
<dbReference type="Gene3D" id="1.10.8.500">
    <property type="entry name" value="HAMP domain in histidine kinase"/>
    <property type="match status" value="1"/>
</dbReference>
<dbReference type="InterPro" id="IPR051552">
    <property type="entry name" value="HptR"/>
</dbReference>
<gene>
    <name evidence="17" type="ORF">ACFFMS_20900</name>
</gene>
<accession>A0ABV5WJF1</accession>
<organism evidence="17 18">
    <name type="scientific">Ectobacillus funiculus</name>
    <dbReference type="NCBI Taxonomy" id="137993"/>
    <lineage>
        <taxon>Bacteria</taxon>
        <taxon>Bacillati</taxon>
        <taxon>Bacillota</taxon>
        <taxon>Bacilli</taxon>
        <taxon>Bacillales</taxon>
        <taxon>Bacillaceae</taxon>
        <taxon>Ectobacillus</taxon>
    </lineage>
</organism>
<reference evidence="17 18" key="1">
    <citation type="submission" date="2024-09" db="EMBL/GenBank/DDBJ databases">
        <authorList>
            <person name="Sun Q."/>
            <person name="Mori K."/>
        </authorList>
    </citation>
    <scope>NUCLEOTIDE SEQUENCE [LARGE SCALE GENOMIC DNA]</scope>
    <source>
        <strain evidence="17 18">JCM 11201</strain>
    </source>
</reference>
<dbReference type="Pfam" id="PF02518">
    <property type="entry name" value="HATPase_c"/>
    <property type="match status" value="1"/>
</dbReference>
<evidence type="ECO:0000256" key="9">
    <source>
        <dbReference type="ARBA" id="ARBA00022777"/>
    </source>
</evidence>
<dbReference type="PRINTS" id="PR00344">
    <property type="entry name" value="BCTRLSENSOR"/>
</dbReference>
<dbReference type="PROSITE" id="PS50109">
    <property type="entry name" value="HIS_KIN"/>
    <property type="match status" value="1"/>
</dbReference>
<dbReference type="InterPro" id="IPR003594">
    <property type="entry name" value="HATPase_dom"/>
</dbReference>
<dbReference type="CDD" id="cd06225">
    <property type="entry name" value="HAMP"/>
    <property type="match status" value="1"/>
</dbReference>
<dbReference type="SMART" id="SM00304">
    <property type="entry name" value="HAMP"/>
    <property type="match status" value="1"/>
</dbReference>
<evidence type="ECO:0000256" key="2">
    <source>
        <dbReference type="ARBA" id="ARBA00004651"/>
    </source>
</evidence>
<keyword evidence="9 17" id="KW-0418">Kinase</keyword>
<dbReference type="InterPro" id="IPR003660">
    <property type="entry name" value="HAMP_dom"/>
</dbReference>
<keyword evidence="4" id="KW-1003">Cell membrane</keyword>
<evidence type="ECO:0000256" key="1">
    <source>
        <dbReference type="ARBA" id="ARBA00000085"/>
    </source>
</evidence>
<keyword evidence="5" id="KW-0597">Phosphoprotein</keyword>
<dbReference type="EC" id="2.7.13.3" evidence="3"/>
<keyword evidence="10" id="KW-0067">ATP-binding</keyword>
<dbReference type="InterPro" id="IPR036890">
    <property type="entry name" value="HATPase_C_sf"/>
</dbReference>
<dbReference type="PANTHER" id="PTHR42713">
    <property type="entry name" value="HISTIDINE KINASE-RELATED"/>
    <property type="match status" value="1"/>
</dbReference>
<evidence type="ECO:0000256" key="3">
    <source>
        <dbReference type="ARBA" id="ARBA00012438"/>
    </source>
</evidence>
<dbReference type="Proteomes" id="UP001589609">
    <property type="component" value="Unassembled WGS sequence"/>
</dbReference>
<dbReference type="Gene3D" id="3.30.450.20">
    <property type="entry name" value="PAS domain"/>
    <property type="match status" value="1"/>
</dbReference>
<evidence type="ECO:0000256" key="13">
    <source>
        <dbReference type="ARBA" id="ARBA00023136"/>
    </source>
</evidence>
<feature type="domain" description="Histidine kinase" evidence="15">
    <location>
        <begin position="473"/>
        <end position="589"/>
    </location>
</feature>
<dbReference type="SMART" id="SM00387">
    <property type="entry name" value="HATPase_c"/>
    <property type="match status" value="1"/>
</dbReference>
<dbReference type="Pfam" id="PF00672">
    <property type="entry name" value="HAMP"/>
    <property type="match status" value="1"/>
</dbReference>
<keyword evidence="7 14" id="KW-0812">Transmembrane</keyword>
<evidence type="ECO:0000259" key="16">
    <source>
        <dbReference type="PROSITE" id="PS50885"/>
    </source>
</evidence>
<feature type="transmembrane region" description="Helical" evidence="14">
    <location>
        <begin position="290"/>
        <end position="312"/>
    </location>
</feature>
<evidence type="ECO:0000256" key="14">
    <source>
        <dbReference type="SAM" id="Phobius"/>
    </source>
</evidence>
<dbReference type="Gene3D" id="3.30.565.10">
    <property type="entry name" value="Histidine kinase-like ATPase, C-terminal domain"/>
    <property type="match status" value="1"/>
</dbReference>
<dbReference type="InterPro" id="IPR004358">
    <property type="entry name" value="Sig_transdc_His_kin-like_C"/>
</dbReference>
<dbReference type="SUPFAM" id="SSF158472">
    <property type="entry name" value="HAMP domain-like"/>
    <property type="match status" value="1"/>
</dbReference>
<evidence type="ECO:0000256" key="8">
    <source>
        <dbReference type="ARBA" id="ARBA00022741"/>
    </source>
</evidence>